<dbReference type="Gene3D" id="3.30.160.170">
    <property type="entry name" value="FlaG-like"/>
    <property type="match status" value="1"/>
</dbReference>
<accession>A0A8S0XD64</accession>
<feature type="compositionally biased region" description="Low complexity" evidence="1">
    <location>
        <begin position="1"/>
        <end position="28"/>
    </location>
</feature>
<sequence length="144" mass="15940">MPIDGLPPVQSPQQQLLQQQEQGQVFPLANPASEEAKVLSPEKRLPVTGRKGKGAKAEQERAKTQLSRREAEKLAQKLNQIMGLIEKRLLFKVSEEKDSALDEIQVKVIDQKTGKVLAIIPPKNLQELLGNVKDAVGILFDAWA</sequence>
<feature type="region of interest" description="Disordered" evidence="1">
    <location>
        <begin position="1"/>
        <end position="69"/>
    </location>
</feature>
<reference evidence="2" key="2">
    <citation type="submission" date="2020-01" db="EMBL/GenBank/DDBJ databases">
        <authorList>
            <person name="Hornung B."/>
        </authorList>
    </citation>
    <scope>NUCLEOTIDE SEQUENCE</scope>
    <source>
        <strain evidence="2">PacBioINE</strain>
    </source>
</reference>
<gene>
    <name evidence="3" type="ORF">DEACI_2062</name>
    <name evidence="2" type="ORF">DEACI_3999</name>
</gene>
<dbReference type="EMBL" id="LR746496">
    <property type="protein sequence ID" value="CAA7603176.1"/>
    <property type="molecule type" value="Genomic_DNA"/>
</dbReference>
<evidence type="ECO:0000313" key="4">
    <source>
        <dbReference type="Proteomes" id="UP001071230"/>
    </source>
</evidence>
<dbReference type="EMBL" id="CDGJ01000060">
    <property type="protein sequence ID" value="CEJ07596.1"/>
    <property type="molecule type" value="Genomic_DNA"/>
</dbReference>
<proteinExistence type="predicted"/>
<keyword evidence="4" id="KW-1185">Reference proteome</keyword>
<dbReference type="SUPFAM" id="SSF160214">
    <property type="entry name" value="FlaG-like"/>
    <property type="match status" value="1"/>
</dbReference>
<organism evidence="2">
    <name type="scientific">Acididesulfobacillus acetoxydans</name>
    <dbReference type="NCBI Taxonomy" id="1561005"/>
    <lineage>
        <taxon>Bacteria</taxon>
        <taxon>Bacillati</taxon>
        <taxon>Bacillota</taxon>
        <taxon>Clostridia</taxon>
        <taxon>Eubacteriales</taxon>
        <taxon>Peptococcaceae</taxon>
        <taxon>Acididesulfobacillus</taxon>
    </lineage>
</organism>
<feature type="compositionally biased region" description="Basic and acidic residues" evidence="1">
    <location>
        <begin position="34"/>
        <end position="45"/>
    </location>
</feature>
<dbReference type="InterPro" id="IPR005186">
    <property type="entry name" value="FlaG"/>
</dbReference>
<dbReference type="KEGG" id="aacx:DEACI_3999"/>
<dbReference type="Proteomes" id="UP001071230">
    <property type="component" value="Unassembled WGS sequence"/>
</dbReference>
<feature type="compositionally biased region" description="Basic and acidic residues" evidence="1">
    <location>
        <begin position="55"/>
        <end position="69"/>
    </location>
</feature>
<dbReference type="InterPro" id="IPR035924">
    <property type="entry name" value="FlaG-like_sf"/>
</dbReference>
<dbReference type="Proteomes" id="UP000836597">
    <property type="component" value="Chromosome"/>
</dbReference>
<evidence type="ECO:0000313" key="2">
    <source>
        <dbReference type="EMBL" id="CAA7603176.1"/>
    </source>
</evidence>
<dbReference type="AlphaFoldDB" id="A0A8S0XD64"/>
<evidence type="ECO:0000256" key="1">
    <source>
        <dbReference type="SAM" id="MobiDB-lite"/>
    </source>
</evidence>
<reference evidence="3" key="1">
    <citation type="submission" date="2014-11" db="EMBL/GenBank/DDBJ databases">
        <authorList>
            <person name="Hornung B.V."/>
        </authorList>
    </citation>
    <scope>NUCLEOTIDE SEQUENCE</scope>
    <source>
        <strain evidence="3">INE</strain>
    </source>
</reference>
<protein>
    <submittedName>
        <fullName evidence="2">FlaG protein</fullName>
    </submittedName>
</protein>
<dbReference type="Pfam" id="PF03646">
    <property type="entry name" value="FlaG"/>
    <property type="match status" value="1"/>
</dbReference>
<name>A0A8S0XD64_9FIRM</name>
<evidence type="ECO:0000313" key="3">
    <source>
        <dbReference type="EMBL" id="CEJ07596.1"/>
    </source>
</evidence>